<feature type="compositionally biased region" description="Basic residues" evidence="1">
    <location>
        <begin position="1"/>
        <end position="20"/>
    </location>
</feature>
<dbReference type="AlphaFoldDB" id="F2CVT6"/>
<proteinExistence type="evidence at transcript level"/>
<organism evidence="2">
    <name type="scientific">Hordeum vulgare subsp. vulgare</name>
    <name type="common">Domesticated barley</name>
    <dbReference type="NCBI Taxonomy" id="112509"/>
    <lineage>
        <taxon>Eukaryota</taxon>
        <taxon>Viridiplantae</taxon>
        <taxon>Streptophyta</taxon>
        <taxon>Embryophyta</taxon>
        <taxon>Tracheophyta</taxon>
        <taxon>Spermatophyta</taxon>
        <taxon>Magnoliopsida</taxon>
        <taxon>Liliopsida</taxon>
        <taxon>Poales</taxon>
        <taxon>Poaceae</taxon>
        <taxon>BOP clade</taxon>
        <taxon>Pooideae</taxon>
        <taxon>Triticodae</taxon>
        <taxon>Triticeae</taxon>
        <taxon>Hordeinae</taxon>
        <taxon>Hordeum</taxon>
    </lineage>
</organism>
<accession>F2CVT6</accession>
<feature type="region of interest" description="Disordered" evidence="1">
    <location>
        <begin position="1"/>
        <end position="29"/>
    </location>
</feature>
<name>F2CVT6_HORVV</name>
<sequence length="251" mass="27508">MPLRWPRRRARRSRRWRPTRAPRPTPSGTSACILLPDFIQMRIPKQKKNLEYVQQGRARIGYPTVSCNGVMGMTPARLVNPNVGLMPTTELNDDGQSMEPSVSVPSVTAAMLAAAATPEPALDPHGVDDSTYGFRAWPPRALHPASTCRKLAHSDRLAFPSTTAPARRSRATTPASRLTTEPRRAKEPAVVLSASRVAMLSLSRTGTPCSEPVAWPEERRSASARLACRSASGFTSMTACRSGLRRPIWSR</sequence>
<feature type="compositionally biased region" description="Low complexity" evidence="1">
    <location>
        <begin position="160"/>
        <end position="177"/>
    </location>
</feature>
<evidence type="ECO:0000313" key="2">
    <source>
        <dbReference type="EMBL" id="BAJ86957.1"/>
    </source>
</evidence>
<feature type="region of interest" description="Disordered" evidence="1">
    <location>
        <begin position="159"/>
        <end position="187"/>
    </location>
</feature>
<evidence type="ECO:0000256" key="1">
    <source>
        <dbReference type="SAM" id="MobiDB-lite"/>
    </source>
</evidence>
<dbReference type="EMBL" id="AK355739">
    <property type="protein sequence ID" value="BAJ86957.1"/>
    <property type="molecule type" value="mRNA"/>
</dbReference>
<protein>
    <submittedName>
        <fullName evidence="2">Predicted protein</fullName>
    </submittedName>
</protein>
<reference evidence="2" key="1">
    <citation type="journal article" date="2011" name="Plant Physiol.">
        <title>Comprehensive sequence analysis of 24,783 barley full-length cDNAs derived from 12 clone libraries.</title>
        <authorList>
            <person name="Matsumoto T."/>
            <person name="Tanaka T."/>
            <person name="Sakai H."/>
            <person name="Amano N."/>
            <person name="Kanamori H."/>
            <person name="Kurita K."/>
            <person name="Kikuta A."/>
            <person name="Kamiya K."/>
            <person name="Yamamoto M."/>
            <person name="Ikawa H."/>
            <person name="Fujii N."/>
            <person name="Hori K."/>
            <person name="Itoh T."/>
            <person name="Sato K."/>
        </authorList>
    </citation>
    <scope>NUCLEOTIDE SEQUENCE</scope>
    <source>
        <tissue evidence="2">Leaf</tissue>
    </source>
</reference>